<dbReference type="Gene3D" id="3.50.50.60">
    <property type="entry name" value="FAD/NAD(P)-binding domain"/>
    <property type="match status" value="1"/>
</dbReference>
<dbReference type="Pfam" id="PF04205">
    <property type="entry name" value="FMN_bind"/>
    <property type="match status" value="1"/>
</dbReference>
<proteinExistence type="predicted"/>
<dbReference type="Gene3D" id="3.90.1010.20">
    <property type="match status" value="1"/>
</dbReference>
<dbReference type="GO" id="GO:0010181">
    <property type="term" value="F:FMN binding"/>
    <property type="evidence" value="ECO:0007669"/>
    <property type="project" value="InterPro"/>
</dbReference>
<evidence type="ECO:0000313" key="11">
    <source>
        <dbReference type="EMBL" id="GJN65644.1"/>
    </source>
</evidence>
<evidence type="ECO:0000256" key="4">
    <source>
        <dbReference type="ARBA" id="ARBA00015872"/>
    </source>
</evidence>
<dbReference type="InterPro" id="IPR003953">
    <property type="entry name" value="FAD-dep_OxRdtase_2_FAD-bd"/>
</dbReference>
<evidence type="ECO:0000313" key="12">
    <source>
        <dbReference type="Proteomes" id="UP001055185"/>
    </source>
</evidence>
<evidence type="ECO:0000256" key="7">
    <source>
        <dbReference type="ARBA" id="ARBA00023002"/>
    </source>
</evidence>
<dbReference type="PANTHER" id="PTHR43400">
    <property type="entry name" value="FUMARATE REDUCTASE"/>
    <property type="match status" value="1"/>
</dbReference>
<dbReference type="GO" id="GO:0008202">
    <property type="term" value="P:steroid metabolic process"/>
    <property type="evidence" value="ECO:0007669"/>
    <property type="project" value="UniProtKB-ARBA"/>
</dbReference>
<dbReference type="PROSITE" id="PS51257">
    <property type="entry name" value="PROKAR_LIPOPROTEIN"/>
    <property type="match status" value="1"/>
</dbReference>
<evidence type="ECO:0000256" key="6">
    <source>
        <dbReference type="ARBA" id="ARBA00022827"/>
    </source>
</evidence>
<dbReference type="EC" id="1.3.99.33" evidence="3"/>
<comment type="cofactor">
    <cofactor evidence="1">
        <name>FMN</name>
        <dbReference type="ChEBI" id="CHEBI:58210"/>
    </cofactor>
</comment>
<evidence type="ECO:0000256" key="9">
    <source>
        <dbReference type="SAM" id="SignalP"/>
    </source>
</evidence>
<dbReference type="GO" id="GO:0016020">
    <property type="term" value="C:membrane"/>
    <property type="evidence" value="ECO:0007669"/>
    <property type="project" value="InterPro"/>
</dbReference>
<dbReference type="InterPro" id="IPR036188">
    <property type="entry name" value="FAD/NAD-bd_sf"/>
</dbReference>
<comment type="catalytic activity">
    <reaction evidence="8">
        <text>dihydrourocanate + A = urocanate + AH2</text>
        <dbReference type="Rhea" id="RHEA:36059"/>
        <dbReference type="ChEBI" id="CHEBI:13193"/>
        <dbReference type="ChEBI" id="CHEBI:17499"/>
        <dbReference type="ChEBI" id="CHEBI:27247"/>
        <dbReference type="ChEBI" id="CHEBI:72991"/>
        <dbReference type="EC" id="1.3.99.33"/>
    </reaction>
</comment>
<dbReference type="SMART" id="SM00900">
    <property type="entry name" value="FMN_bind"/>
    <property type="match status" value="1"/>
</dbReference>
<evidence type="ECO:0000256" key="1">
    <source>
        <dbReference type="ARBA" id="ARBA00001917"/>
    </source>
</evidence>
<dbReference type="GO" id="GO:0033765">
    <property type="term" value="F:steroid dehydrogenase activity, acting on the CH-CH group of donors"/>
    <property type="evidence" value="ECO:0007669"/>
    <property type="project" value="UniProtKB-ARBA"/>
</dbReference>
<dbReference type="Proteomes" id="UP001055185">
    <property type="component" value="Unassembled WGS sequence"/>
</dbReference>
<gene>
    <name evidence="11" type="ORF">JCM17207_22690</name>
</gene>
<dbReference type="Pfam" id="PF00890">
    <property type="entry name" value="FAD_binding_2"/>
    <property type="match status" value="1"/>
</dbReference>
<evidence type="ECO:0000256" key="8">
    <source>
        <dbReference type="ARBA" id="ARBA00049922"/>
    </source>
</evidence>
<dbReference type="SUPFAM" id="SSF51905">
    <property type="entry name" value="FAD/NAD(P)-binding domain"/>
    <property type="match status" value="1"/>
</dbReference>
<dbReference type="AlphaFoldDB" id="A0AA37J1G6"/>
<reference evidence="11" key="1">
    <citation type="journal article" date="2022" name="Int. J. Syst. Evol. Microbiol.">
        <title>Genome-based, phenotypic and chemotaxonomic classification of Faecalibacterium strains: proposal of three novel species Faecalibacterium duncaniae sp. nov., Faecalibacterium hattorii sp. nov. and Faecalibacterium gallinarum sp. nov. .</title>
        <authorList>
            <person name="Sakamoto M."/>
            <person name="Sakurai N."/>
            <person name="Tanno H."/>
            <person name="Iino T."/>
            <person name="Ohkuma M."/>
            <person name="Endo A."/>
        </authorList>
    </citation>
    <scope>NUCLEOTIDE SEQUENCE</scope>
    <source>
        <strain evidence="11">JCM 17207</strain>
    </source>
</reference>
<feature type="signal peptide" evidence="9">
    <location>
        <begin position="1"/>
        <end position="29"/>
    </location>
</feature>
<keyword evidence="6" id="KW-0274">FAD</keyword>
<evidence type="ECO:0000256" key="3">
    <source>
        <dbReference type="ARBA" id="ARBA00013137"/>
    </source>
</evidence>
<evidence type="ECO:0000256" key="2">
    <source>
        <dbReference type="ARBA" id="ARBA00001974"/>
    </source>
</evidence>
<dbReference type="PANTHER" id="PTHR43400:SF10">
    <property type="entry name" value="3-OXOSTEROID 1-DEHYDROGENASE"/>
    <property type="match status" value="1"/>
</dbReference>
<comment type="cofactor">
    <cofactor evidence="2">
        <name>FAD</name>
        <dbReference type="ChEBI" id="CHEBI:57692"/>
    </cofactor>
</comment>
<dbReference type="EMBL" id="BQKV01000101">
    <property type="protein sequence ID" value="GJN65644.1"/>
    <property type="molecule type" value="Genomic_DNA"/>
</dbReference>
<accession>A0AA37J1G6</accession>
<feature type="domain" description="FMN-binding" evidence="10">
    <location>
        <begin position="45"/>
        <end position="119"/>
    </location>
</feature>
<keyword evidence="7" id="KW-0560">Oxidoreductase</keyword>
<evidence type="ECO:0000256" key="5">
    <source>
        <dbReference type="ARBA" id="ARBA00022630"/>
    </source>
</evidence>
<dbReference type="InterPro" id="IPR007329">
    <property type="entry name" value="FMN-bd"/>
</dbReference>
<sequence>MKHTKKAAAFLAVMLAFALLLSACGGAPASQSDTTSDVYTQSAQGNNGPVTVEVEIADGAVTRVEVVENSETEGIADKPISEIPAWIVENQSLAVDTVSGATNTSNAIVEAVALCLDEAGLDAEEWKSRTVEVQQEPKEDITCDTVVVGAGGAGIRVALELADNGQNVILVEKQSMVGGATNLAATYFVAVDTTYQQEDGMTISIDDYVAQTAETNPDIDSDRLRLLLENSQESLDWLNSLGTNITRPLSNYQVATEDGSSLGAAIVKAMSSALEQSSVDLRLDTEAVEILTEDGAVTGVRVRDAGGEYSILADSVVLASGGFVSGTEAVEKYAPEWAGLPSTSAAGSTGEMFGLVEQIGGVLSNMDVVRLNPSVHSENGVNSSLSAARAEGGIIVNQQGLRFCNDYYPDYTTLSKWMVEQEGDYVYILIDQTAMDNSKRLQGFKDMGYFLEADTLEELAEKMGVPADNLVKTVEAYQEAVRTGVDEFGRTNNLSIDFSNPPYYAVTTSPGLQVSLGGILVDDTMRVQKQDGTSFDNLYAVGECADDGLFGCAPTNINITFGKMVADQILGR</sequence>
<dbReference type="InterPro" id="IPR027477">
    <property type="entry name" value="Succ_DH/fumarate_Rdtase_cat_sf"/>
</dbReference>
<comment type="caution">
    <text evidence="11">The sequence shown here is derived from an EMBL/GenBank/DDBJ whole genome shotgun (WGS) entry which is preliminary data.</text>
</comment>
<feature type="chain" id="PRO_5041394456" description="Urocanate reductase" evidence="9">
    <location>
        <begin position="30"/>
        <end position="572"/>
    </location>
</feature>
<organism evidence="11 12">
    <name type="scientific">Faecalibacterium gallinarum</name>
    <dbReference type="NCBI Taxonomy" id="2903556"/>
    <lineage>
        <taxon>Bacteria</taxon>
        <taxon>Bacillati</taxon>
        <taxon>Bacillota</taxon>
        <taxon>Clostridia</taxon>
        <taxon>Eubacteriales</taxon>
        <taxon>Oscillospiraceae</taxon>
        <taxon>Faecalibacterium</taxon>
    </lineage>
</organism>
<dbReference type="Gene3D" id="3.90.700.10">
    <property type="entry name" value="Succinate dehydrogenase/fumarate reductase flavoprotein, catalytic domain"/>
    <property type="match status" value="1"/>
</dbReference>
<name>A0AA37J1G6_9FIRM</name>
<dbReference type="InterPro" id="IPR050315">
    <property type="entry name" value="FAD-oxidoreductase_2"/>
</dbReference>
<protein>
    <recommendedName>
        <fullName evidence="4">Urocanate reductase</fullName>
        <ecNumber evidence="3">1.3.99.33</ecNumber>
    </recommendedName>
</protein>
<dbReference type="SUPFAM" id="SSF56425">
    <property type="entry name" value="Succinate dehydrogenase/fumarate reductase flavoprotein, catalytic domain"/>
    <property type="match status" value="1"/>
</dbReference>
<dbReference type="RefSeq" id="WP_238317855.1">
    <property type="nucleotide sequence ID" value="NZ_BQKV01000101.1"/>
</dbReference>
<keyword evidence="9" id="KW-0732">Signal</keyword>
<evidence type="ECO:0000259" key="10">
    <source>
        <dbReference type="SMART" id="SM00900"/>
    </source>
</evidence>
<keyword evidence="12" id="KW-1185">Reference proteome</keyword>
<keyword evidence="5" id="KW-0285">Flavoprotein</keyword>